<dbReference type="Pfam" id="PF01633">
    <property type="entry name" value="Choline_kinase"/>
    <property type="match status" value="1"/>
</dbReference>
<keyword evidence="1" id="KW-0444">Lipid biosynthesis</keyword>
<dbReference type="Gene3D" id="3.90.1200.10">
    <property type="match status" value="1"/>
</dbReference>
<comment type="pathway">
    <text evidence="3">Phospholipid metabolism; phosphatidylethanolamine biosynthesis; phosphatidylethanolamine from ethanolamine: step 1/3.</text>
</comment>
<sequence>MGQPCVLVNFDVTRVGANDGSCYVKWSSGQLMSNRESVCFLPEMETVVLPLDVEIKEEELEIGANIILTSVRPSWNSKEILFKVFTDGITNKLIGCSIKENPSDVVLVRVYGKNSDLLIDREAEKENFKLLHKAGFAPRLYATFKNGLAYEFVPGNVINVDTVKAPTIYPLIASMMAKIHTVHRDMNASPCLWYKIEKQLKLIPSVYTSKNKQLIFEETFPNGIEFLWKEFVLLKSILSKENSPIVFCHNDLLLANIIHQGNKITFIDYEYASCNYQAYDIGNHFAEFSGVTEMDYSLFPGEDFQRSWLRIYLEEYYNITSPSRVVSEEDVSTLYQQVNRFVLASHLYWATWALVQGQHSSIDFDFIRYGAERMKEYEIRKRKVL</sequence>
<dbReference type="OMA" id="FALIPKY"/>
<keyword evidence="7" id="KW-1185">Reference proteome</keyword>
<proteinExistence type="inferred from homology"/>
<dbReference type="CDD" id="cd05157">
    <property type="entry name" value="ETNK_euk"/>
    <property type="match status" value="1"/>
</dbReference>
<name>A0A8I6STQ2_CIMLE</name>
<organism evidence="6 7">
    <name type="scientific">Cimex lectularius</name>
    <name type="common">Bed bug</name>
    <name type="synonym">Acanthia lectularia</name>
    <dbReference type="NCBI Taxonomy" id="79782"/>
    <lineage>
        <taxon>Eukaryota</taxon>
        <taxon>Metazoa</taxon>
        <taxon>Ecdysozoa</taxon>
        <taxon>Arthropoda</taxon>
        <taxon>Hexapoda</taxon>
        <taxon>Insecta</taxon>
        <taxon>Pterygota</taxon>
        <taxon>Neoptera</taxon>
        <taxon>Paraneoptera</taxon>
        <taxon>Hemiptera</taxon>
        <taxon>Heteroptera</taxon>
        <taxon>Panheteroptera</taxon>
        <taxon>Cimicomorpha</taxon>
        <taxon>Cimicidae</taxon>
        <taxon>Cimex</taxon>
    </lineage>
</organism>
<dbReference type="GO" id="GO:0004305">
    <property type="term" value="F:ethanolamine kinase activity"/>
    <property type="evidence" value="ECO:0007669"/>
    <property type="project" value="UniProtKB-EC"/>
</dbReference>
<evidence type="ECO:0000256" key="5">
    <source>
        <dbReference type="ARBA" id="ARBA00038874"/>
    </source>
</evidence>
<dbReference type="EnsemblMetazoa" id="XM_024229618.1">
    <property type="protein sequence ID" value="XP_024085386.1"/>
    <property type="gene ID" value="LOC106668949"/>
</dbReference>
<accession>A0A8I6STQ2</accession>
<dbReference type="GeneID" id="106668949"/>
<evidence type="ECO:0000313" key="7">
    <source>
        <dbReference type="Proteomes" id="UP000494040"/>
    </source>
</evidence>
<protein>
    <recommendedName>
        <fullName evidence="5">ethanolamine kinase</fullName>
        <ecNumber evidence="5">2.7.1.82</ecNumber>
    </recommendedName>
</protein>
<dbReference type="Proteomes" id="UP000494040">
    <property type="component" value="Unassembled WGS sequence"/>
</dbReference>
<dbReference type="CTD" id="32585"/>
<dbReference type="GO" id="GO:0006646">
    <property type="term" value="P:phosphatidylethanolamine biosynthetic process"/>
    <property type="evidence" value="ECO:0007669"/>
    <property type="project" value="TreeGrafter"/>
</dbReference>
<evidence type="ECO:0000313" key="6">
    <source>
        <dbReference type="EnsemblMetazoa" id="XP_024085386.1"/>
    </source>
</evidence>
<evidence type="ECO:0000256" key="4">
    <source>
        <dbReference type="ARBA" id="ARBA00038211"/>
    </source>
</evidence>
<dbReference type="OrthoDB" id="10267235at2759"/>
<evidence type="ECO:0000256" key="1">
    <source>
        <dbReference type="ARBA" id="ARBA00023209"/>
    </source>
</evidence>
<dbReference type="InterPro" id="IPR011009">
    <property type="entry name" value="Kinase-like_dom_sf"/>
</dbReference>
<evidence type="ECO:0000256" key="2">
    <source>
        <dbReference type="ARBA" id="ARBA00023264"/>
    </source>
</evidence>
<dbReference type="GO" id="GO:0005737">
    <property type="term" value="C:cytoplasm"/>
    <property type="evidence" value="ECO:0007669"/>
    <property type="project" value="TreeGrafter"/>
</dbReference>
<keyword evidence="1" id="KW-0443">Lipid metabolism</keyword>
<keyword evidence="1" id="KW-0594">Phospholipid biosynthesis</keyword>
<dbReference type="EC" id="2.7.1.82" evidence="5"/>
<dbReference type="AlphaFoldDB" id="A0A8I6STQ2"/>
<dbReference type="Gene3D" id="3.30.200.20">
    <property type="entry name" value="Phosphorylase Kinase, domain 1"/>
    <property type="match status" value="1"/>
</dbReference>
<evidence type="ECO:0000256" key="3">
    <source>
        <dbReference type="ARBA" id="ARBA00037883"/>
    </source>
</evidence>
<dbReference type="RefSeq" id="XP_024085386.1">
    <property type="nucleotide sequence ID" value="XM_024229618.1"/>
</dbReference>
<dbReference type="PANTHER" id="PTHR22603">
    <property type="entry name" value="CHOLINE/ETHANOALAMINE KINASE"/>
    <property type="match status" value="1"/>
</dbReference>
<reference evidence="6" key="1">
    <citation type="submission" date="2022-01" db="UniProtKB">
        <authorList>
            <consortium name="EnsemblMetazoa"/>
        </authorList>
    </citation>
    <scope>IDENTIFICATION</scope>
</reference>
<keyword evidence="2" id="KW-1208">Phospholipid metabolism</keyword>
<dbReference type="SUPFAM" id="SSF56112">
    <property type="entry name" value="Protein kinase-like (PK-like)"/>
    <property type="match status" value="1"/>
</dbReference>
<dbReference type="PANTHER" id="PTHR22603:SF66">
    <property type="entry name" value="ETHANOLAMINE KINASE"/>
    <property type="match status" value="1"/>
</dbReference>
<comment type="similarity">
    <text evidence="4">Belongs to the choline/ethanolamine kinase family.</text>
</comment>